<dbReference type="EMBL" id="CATQJA010000056">
    <property type="protein sequence ID" value="CAJ0557619.1"/>
    <property type="molecule type" value="Genomic_DNA"/>
</dbReference>
<dbReference type="Pfam" id="PF12077">
    <property type="entry name" value="DUF3556"/>
    <property type="match status" value="2"/>
</dbReference>
<evidence type="ECO:0000259" key="3">
    <source>
        <dbReference type="Pfam" id="PF13193"/>
    </source>
</evidence>
<dbReference type="InterPro" id="IPR025110">
    <property type="entry name" value="AMP-bd_C"/>
</dbReference>
<feature type="transmembrane region" description="Helical" evidence="2">
    <location>
        <begin position="426"/>
        <end position="445"/>
    </location>
</feature>
<proteinExistence type="predicted"/>
<keyword evidence="2" id="KW-1133">Transmembrane helix</keyword>
<evidence type="ECO:0000313" key="4">
    <source>
        <dbReference type="EMBL" id="CAJ0557619.1"/>
    </source>
</evidence>
<feature type="transmembrane region" description="Helical" evidence="2">
    <location>
        <begin position="609"/>
        <end position="627"/>
    </location>
</feature>
<protein>
    <recommendedName>
        <fullName evidence="3">AMP-binding enzyme C-terminal domain-containing protein</fullName>
    </recommendedName>
</protein>
<feature type="transmembrane region" description="Helical" evidence="2">
    <location>
        <begin position="330"/>
        <end position="353"/>
    </location>
</feature>
<evidence type="ECO:0000313" key="5">
    <source>
        <dbReference type="Proteomes" id="UP001177023"/>
    </source>
</evidence>
<feature type="non-terminal residue" evidence="4">
    <location>
        <position position="837"/>
    </location>
</feature>
<keyword evidence="2" id="KW-0472">Membrane</keyword>
<organism evidence="4 5">
    <name type="scientific">Mesorhabditis spiculigera</name>
    <dbReference type="NCBI Taxonomy" id="96644"/>
    <lineage>
        <taxon>Eukaryota</taxon>
        <taxon>Metazoa</taxon>
        <taxon>Ecdysozoa</taxon>
        <taxon>Nematoda</taxon>
        <taxon>Chromadorea</taxon>
        <taxon>Rhabditida</taxon>
        <taxon>Rhabditina</taxon>
        <taxon>Rhabditomorpha</taxon>
        <taxon>Rhabditoidea</taxon>
        <taxon>Rhabditidae</taxon>
        <taxon>Mesorhabditinae</taxon>
        <taxon>Mesorhabditis</taxon>
    </lineage>
</organism>
<feature type="region of interest" description="Disordered" evidence="1">
    <location>
        <begin position="814"/>
        <end position="837"/>
    </location>
</feature>
<dbReference type="InterPro" id="IPR045851">
    <property type="entry name" value="AMP-bd_C_sf"/>
</dbReference>
<keyword evidence="2" id="KW-0812">Transmembrane</keyword>
<dbReference type="AlphaFoldDB" id="A0AA36FP64"/>
<comment type="caution">
    <text evidence="4">The sequence shown here is derived from an EMBL/GenBank/DDBJ whole genome shotgun (WGS) entry which is preliminary data.</text>
</comment>
<feature type="transmembrane region" description="Helical" evidence="2">
    <location>
        <begin position="524"/>
        <end position="545"/>
    </location>
</feature>
<feature type="transmembrane region" description="Helical" evidence="2">
    <location>
        <begin position="365"/>
        <end position="384"/>
    </location>
</feature>
<dbReference type="Pfam" id="PF13193">
    <property type="entry name" value="AMP-binding_C"/>
    <property type="match status" value="1"/>
</dbReference>
<gene>
    <name evidence="4" type="ORF">MSPICULIGERA_LOCUS377</name>
</gene>
<feature type="transmembrane region" description="Helical" evidence="2">
    <location>
        <begin position="552"/>
        <end position="573"/>
    </location>
</feature>
<evidence type="ECO:0000256" key="2">
    <source>
        <dbReference type="SAM" id="Phobius"/>
    </source>
</evidence>
<dbReference type="Gene3D" id="3.30.300.30">
    <property type="match status" value="1"/>
</dbReference>
<reference evidence="4" key="1">
    <citation type="submission" date="2023-06" db="EMBL/GenBank/DDBJ databases">
        <authorList>
            <person name="Delattre M."/>
        </authorList>
    </citation>
    <scope>NUCLEOTIDE SEQUENCE</scope>
    <source>
        <strain evidence="4">AF72</strain>
    </source>
</reference>
<dbReference type="Proteomes" id="UP001177023">
    <property type="component" value="Unassembled WGS sequence"/>
</dbReference>
<feature type="transmembrane region" description="Helical" evidence="2">
    <location>
        <begin position="579"/>
        <end position="597"/>
    </location>
</feature>
<feature type="domain" description="AMP-binding enzyme C-terminal" evidence="3">
    <location>
        <begin position="198"/>
        <end position="258"/>
    </location>
</feature>
<feature type="region of interest" description="Disordered" evidence="1">
    <location>
        <begin position="259"/>
        <end position="293"/>
    </location>
</feature>
<evidence type="ECO:0000256" key="1">
    <source>
        <dbReference type="SAM" id="MobiDB-lite"/>
    </source>
</evidence>
<sequence length="837" mass="92387">MASSMGKNIGVTGADHCLLILPLFHSQRDLRQRPDALACRRTGECHREVLGFEILRRRCAASPHVFLGGAGNLRDADLAAGRRLDQYVIFEICRVRCGADQQGTPRTRGAAFRFRDRGGLRTHRGTCASACNPVEGLRKLEHGRPGVARPADCHSCRGRNLAPVGTAGEVVIKGGNVMRGYLGKPEETAKTVKGCAFEAAVIGAPHQVYGEVPVAYVVAYPDAPVTEGELLEHVTALLTRVKVPVAIYVVDTLPETRTTRRRASSRSVMPTFRISGSTSRDSKKETSSRRSGNLHGQAVLERLRDMSTHWVDYGFGTPKMVHTVYIMKLLFLYLAAGTAVATLTSGLSWFDIGSWWNQPIVYQKLIIWTMMLEILGLAGSWGPLAGHFKPMTGGVLYWIRPGTIRLPPWPGKVPLTSGDTRTVFDVFIYVAVVANLLVAAVLPAFTPQESIRQSPTMPDCEQYLPAIFFFTFLPFVDMILALKLLIVMVWIGAGVSNNTPWIPSKKIKRAHYRNFPEDLRPSHLGGGVAHVAGTMVEIVTPLILLFSTNKTLTILAVILMVGFHLFIASTFPLAVPLEWNLLFAYASVFLFLGFPAWDGYGLGAMSSPWITAGIIAALAFFPILGNLRPDLVSFLPSMRQYAGQLGIRDYIKRPSPDTRNQLMTMYPEDVSDVVLHQLLGWRSMHSQGRALFSLMIRHLGDDINTYSLREAEFMCNSIVAFNFGDGHLHDAKLIAAIQRRCNFAPGEFLVTWIESQPIHKGTQEYQVIDAALGVIERGTFKVADAVAEQPWLPNGPIPFDVQWTLDVRADRAATDPQVVSEPKMRTRASGSEQEVSK</sequence>
<feature type="transmembrane region" description="Helical" evidence="2">
    <location>
        <begin position="466"/>
        <end position="491"/>
    </location>
</feature>
<feature type="compositionally biased region" description="Polar residues" evidence="1">
    <location>
        <begin position="828"/>
        <end position="837"/>
    </location>
</feature>
<dbReference type="SUPFAM" id="SSF56801">
    <property type="entry name" value="Acetyl-CoA synthetase-like"/>
    <property type="match status" value="1"/>
</dbReference>
<keyword evidence="5" id="KW-1185">Reference proteome</keyword>
<dbReference type="Gene3D" id="2.30.38.10">
    <property type="entry name" value="Luciferase, Domain 3"/>
    <property type="match status" value="1"/>
</dbReference>
<accession>A0AA36FP64</accession>
<name>A0AA36FP64_9BILA</name>
<dbReference type="InterPro" id="IPR021941">
    <property type="entry name" value="DUF3556_TM"/>
</dbReference>